<keyword evidence="3" id="KW-0808">Transferase</keyword>
<dbReference type="Pfam" id="PF00534">
    <property type="entry name" value="Glycos_transf_1"/>
    <property type="match status" value="1"/>
</dbReference>
<dbReference type="Gene3D" id="3.40.50.2000">
    <property type="entry name" value="Glycogen Phosphorylase B"/>
    <property type="match status" value="2"/>
</dbReference>
<dbReference type="GO" id="GO:0016757">
    <property type="term" value="F:glycosyltransferase activity"/>
    <property type="evidence" value="ECO:0007669"/>
    <property type="project" value="InterPro"/>
</dbReference>
<dbReference type="InterPro" id="IPR050194">
    <property type="entry name" value="Glycosyltransferase_grp1"/>
</dbReference>
<dbReference type="AlphaFoldDB" id="A0A2G9YX37"/>
<accession>A0A2G9YX37</accession>
<feature type="domain" description="Glycosyl transferase family 1" evidence="1">
    <location>
        <begin position="209"/>
        <end position="352"/>
    </location>
</feature>
<evidence type="ECO:0000313" key="4">
    <source>
        <dbReference type="Proteomes" id="UP000230273"/>
    </source>
</evidence>
<dbReference type="CDD" id="cd03802">
    <property type="entry name" value="GT4_AviGT4-like"/>
    <property type="match status" value="1"/>
</dbReference>
<dbReference type="Pfam" id="PF13439">
    <property type="entry name" value="Glyco_transf_4"/>
    <property type="match status" value="1"/>
</dbReference>
<dbReference type="PANTHER" id="PTHR45947:SF3">
    <property type="entry name" value="SULFOQUINOVOSYL TRANSFERASE SQD2"/>
    <property type="match status" value="1"/>
</dbReference>
<evidence type="ECO:0000259" key="2">
    <source>
        <dbReference type="Pfam" id="PF13439"/>
    </source>
</evidence>
<sequence>MVVHIWLRVSNRGKRNMRNSPTVSNGVKRKLKIAIFCTNEWPTPPPQNTFYAPLWMAFYIAEGLAKRGHKVFYFGSRESKLKYAKLVSFGMPAIKYNKKLSPFIPQINEKVANFYEQLMVSKIYQMDKKEKFDIIHIHPYRRCINFAPLTKTPTVITIHDPINGFIKHMLSWTKNIPQIFLVSLSNAQRKPLLKLNYIATVYNGIDLKKFKFNEKPKDYFVAAGRFVPEKGIDLAILAAKKAKIKLRIAGGPAKGIFWEKKIKPYLDKNIKYVGMIDYLKMSDFYRKAKGLLYPHRWQEPFGLIFVESMACGTPPIAFDRGSAKEIIKDGKTGFIVKNFDEMVRAIKRIDEIHRENCRSWVEEKFSVSRMVDDYEKVYHKILSR</sequence>
<dbReference type="EMBL" id="PCRP01000025">
    <property type="protein sequence ID" value="PIP23749.1"/>
    <property type="molecule type" value="Genomic_DNA"/>
</dbReference>
<evidence type="ECO:0000313" key="3">
    <source>
        <dbReference type="EMBL" id="PIP23749.1"/>
    </source>
</evidence>
<protein>
    <submittedName>
        <fullName evidence="3">Glycosyl transferase</fullName>
    </submittedName>
</protein>
<gene>
    <name evidence="3" type="ORF">COX36_01630</name>
</gene>
<dbReference type="SUPFAM" id="SSF53756">
    <property type="entry name" value="UDP-Glycosyltransferase/glycogen phosphorylase"/>
    <property type="match status" value="1"/>
</dbReference>
<dbReference type="PANTHER" id="PTHR45947">
    <property type="entry name" value="SULFOQUINOVOSYL TRANSFERASE SQD2"/>
    <property type="match status" value="1"/>
</dbReference>
<organism evidence="3 4">
    <name type="scientific">Candidatus Nealsonbacteria bacterium CG23_combo_of_CG06-09_8_20_14_all_38_19</name>
    <dbReference type="NCBI Taxonomy" id="1974721"/>
    <lineage>
        <taxon>Bacteria</taxon>
        <taxon>Candidatus Nealsoniibacteriota</taxon>
    </lineage>
</organism>
<evidence type="ECO:0000259" key="1">
    <source>
        <dbReference type="Pfam" id="PF00534"/>
    </source>
</evidence>
<proteinExistence type="predicted"/>
<reference evidence="3 4" key="1">
    <citation type="submission" date="2017-09" db="EMBL/GenBank/DDBJ databases">
        <title>Depth-based differentiation of microbial function through sediment-hosted aquifers and enrichment of novel symbionts in the deep terrestrial subsurface.</title>
        <authorList>
            <person name="Probst A.J."/>
            <person name="Ladd B."/>
            <person name="Jarett J.K."/>
            <person name="Geller-Mcgrath D.E."/>
            <person name="Sieber C.M."/>
            <person name="Emerson J.B."/>
            <person name="Anantharaman K."/>
            <person name="Thomas B.C."/>
            <person name="Malmstrom R."/>
            <person name="Stieglmeier M."/>
            <person name="Klingl A."/>
            <person name="Woyke T."/>
            <person name="Ryan C.M."/>
            <person name="Banfield J.F."/>
        </authorList>
    </citation>
    <scope>NUCLEOTIDE SEQUENCE [LARGE SCALE GENOMIC DNA]</scope>
    <source>
        <strain evidence="3">CG23_combo_of_CG06-09_8_20_14_all_38_19</strain>
    </source>
</reference>
<dbReference type="InterPro" id="IPR028098">
    <property type="entry name" value="Glyco_trans_4-like_N"/>
</dbReference>
<dbReference type="InterPro" id="IPR001296">
    <property type="entry name" value="Glyco_trans_1"/>
</dbReference>
<comment type="caution">
    <text evidence="3">The sequence shown here is derived from an EMBL/GenBank/DDBJ whole genome shotgun (WGS) entry which is preliminary data.</text>
</comment>
<dbReference type="Proteomes" id="UP000230273">
    <property type="component" value="Unassembled WGS sequence"/>
</dbReference>
<feature type="domain" description="Glycosyltransferase subfamily 4-like N-terminal" evidence="2">
    <location>
        <begin position="57"/>
        <end position="208"/>
    </location>
</feature>
<name>A0A2G9YX37_9BACT</name>